<feature type="non-terminal residue" evidence="1">
    <location>
        <position position="51"/>
    </location>
</feature>
<dbReference type="AlphaFoldDB" id="A0A642C0G4"/>
<name>A0A642C0G4_BACOV</name>
<comment type="caution">
    <text evidence="1">The sequence shown here is derived from an EMBL/GenBank/DDBJ whole genome shotgun (WGS) entry which is preliminary data.</text>
</comment>
<sequence>MQSRMEQPSEQSLWGMLEGITENLKHKRLADVFRFVSFRPFETFGPHKHLR</sequence>
<reference evidence="1" key="1">
    <citation type="journal article" date="2019" name="Nat. Med.">
        <title>A library of human gut bacterial isolates paired with longitudinal multiomics data enables mechanistic microbiome research.</title>
        <authorList>
            <person name="Poyet M."/>
            <person name="Groussin M."/>
            <person name="Gibbons S.M."/>
            <person name="Avila-Pacheco J."/>
            <person name="Jiang X."/>
            <person name="Kearney S.M."/>
            <person name="Perrotta A.R."/>
            <person name="Berdy B."/>
            <person name="Zhao S."/>
            <person name="Lieberman T.D."/>
            <person name="Swanson P.K."/>
            <person name="Smith M."/>
            <person name="Roesemann S."/>
            <person name="Alexander J.E."/>
            <person name="Rich S.A."/>
            <person name="Livny J."/>
            <person name="Vlamakis H."/>
            <person name="Clish C."/>
            <person name="Bullock K."/>
            <person name="Deik A."/>
            <person name="Scott J."/>
            <person name="Pierce K.A."/>
            <person name="Xavier R.J."/>
            <person name="Alm E.J."/>
        </authorList>
    </citation>
    <scope>NUCLEOTIDE SEQUENCE</scope>
    <source>
        <strain evidence="1">BIOML-A16</strain>
    </source>
</reference>
<accession>A0A642C0G4</accession>
<evidence type="ECO:0000313" key="1">
    <source>
        <dbReference type="EMBL" id="KAA4630178.1"/>
    </source>
</evidence>
<dbReference type="EMBL" id="VWFQ01000243">
    <property type="protein sequence ID" value="KAA4630178.1"/>
    <property type="molecule type" value="Genomic_DNA"/>
</dbReference>
<proteinExistence type="predicted"/>
<gene>
    <name evidence="1" type="ORF">F3B52_28155</name>
</gene>
<organism evidence="1">
    <name type="scientific">Bacteroides ovatus</name>
    <dbReference type="NCBI Taxonomy" id="28116"/>
    <lineage>
        <taxon>Bacteria</taxon>
        <taxon>Pseudomonadati</taxon>
        <taxon>Bacteroidota</taxon>
        <taxon>Bacteroidia</taxon>
        <taxon>Bacteroidales</taxon>
        <taxon>Bacteroidaceae</taxon>
        <taxon>Bacteroides</taxon>
    </lineage>
</organism>
<protein>
    <submittedName>
        <fullName evidence="1">AraC family transcriptional regulator</fullName>
    </submittedName>
</protein>